<organism evidence="1 2">
    <name type="scientific">Marinilabilia salmonicolor</name>
    <dbReference type="NCBI Taxonomy" id="989"/>
    <lineage>
        <taxon>Bacteria</taxon>
        <taxon>Pseudomonadati</taxon>
        <taxon>Bacteroidota</taxon>
        <taxon>Bacteroidia</taxon>
        <taxon>Marinilabiliales</taxon>
        <taxon>Marinilabiliaceae</taxon>
        <taxon>Marinilabilia</taxon>
    </lineage>
</organism>
<proteinExistence type="predicted"/>
<keyword evidence="2" id="KW-1185">Reference proteome</keyword>
<comment type="caution">
    <text evidence="1">The sequence shown here is derived from an EMBL/GenBank/DDBJ whole genome shotgun (WGS) entry which is preliminary data.</text>
</comment>
<dbReference type="InterPro" id="IPR006448">
    <property type="entry name" value="Phage_term_ssu_P27"/>
</dbReference>
<dbReference type="EMBL" id="QPIZ01000003">
    <property type="protein sequence ID" value="RCW38672.1"/>
    <property type="molecule type" value="Genomic_DNA"/>
</dbReference>
<evidence type="ECO:0000313" key="1">
    <source>
        <dbReference type="EMBL" id="RCW38672.1"/>
    </source>
</evidence>
<dbReference type="AlphaFoldDB" id="A0A368VC20"/>
<gene>
    <name evidence="1" type="ORF">DFO77_103142</name>
</gene>
<accession>A0A368VC20</accession>
<name>A0A368VC20_9BACT</name>
<dbReference type="Proteomes" id="UP000252733">
    <property type="component" value="Unassembled WGS sequence"/>
</dbReference>
<protein>
    <submittedName>
        <fullName evidence="1">P27 family predicted phage terminase small subunit</fullName>
    </submittedName>
</protein>
<reference evidence="1 2" key="1">
    <citation type="submission" date="2018-07" db="EMBL/GenBank/DDBJ databases">
        <title>Freshwater and sediment microbial communities from various areas in North America, analyzing microbe dynamics in response to fracking.</title>
        <authorList>
            <person name="Lamendella R."/>
        </authorList>
    </citation>
    <scope>NUCLEOTIDE SEQUENCE [LARGE SCALE GENOMIC DNA]</scope>
    <source>
        <strain evidence="1 2">160A</strain>
    </source>
</reference>
<evidence type="ECO:0000313" key="2">
    <source>
        <dbReference type="Proteomes" id="UP000252733"/>
    </source>
</evidence>
<dbReference type="RefSeq" id="WP_114436436.1">
    <property type="nucleotide sequence ID" value="NZ_QPIZ01000003.1"/>
</dbReference>
<dbReference type="Pfam" id="PF05119">
    <property type="entry name" value="Terminase_4"/>
    <property type="match status" value="1"/>
</dbReference>
<sequence length="104" mass="12079">MTKKQLIEYIKTKGLYEDVDLVMIDELLYNIRIAKQSKADLKKYGLMMNVSKNDEKPYFQQSPAVNIYNSSIKNIMNLSRKLALSPLDRQNLKVTVEDEDDGFD</sequence>